<protein>
    <submittedName>
        <fullName evidence="2">YhcN/YlaJ family sporulation lipoprotein</fullName>
    </submittedName>
</protein>
<evidence type="ECO:0000313" key="3">
    <source>
        <dbReference type="Proteomes" id="UP000322976"/>
    </source>
</evidence>
<dbReference type="NCBIfam" id="TIGR02898">
    <property type="entry name" value="spore_YhcN_YlaJ"/>
    <property type="match status" value="1"/>
</dbReference>
<dbReference type="InterPro" id="IPR019076">
    <property type="entry name" value="Spore_lipoprot_YhcN/YlaJ-like"/>
</dbReference>
<dbReference type="GO" id="GO:0030435">
    <property type="term" value="P:sporulation resulting in formation of a cellular spore"/>
    <property type="evidence" value="ECO:0007669"/>
    <property type="project" value="InterPro"/>
</dbReference>
<gene>
    <name evidence="2" type="ORF">FWJ32_06800</name>
</gene>
<evidence type="ECO:0000256" key="1">
    <source>
        <dbReference type="SAM" id="MobiDB-lite"/>
    </source>
</evidence>
<dbReference type="EMBL" id="VTPS01000009">
    <property type="protein sequence ID" value="TZE81939.1"/>
    <property type="molecule type" value="Genomic_DNA"/>
</dbReference>
<accession>A0A5D8QCU6</accession>
<name>A0A5D8QCU6_9THEO</name>
<feature type="compositionally biased region" description="Pro residues" evidence="1">
    <location>
        <begin position="52"/>
        <end position="61"/>
    </location>
</feature>
<sequence length="179" mass="19139">MKKNKLIYVVMIVMIFAIIVEGCQAAQRPASPRITPRTTRYTPSAPKTTPSIPSPGVPSPSVPNNLSTTPSTVNMRASTIANAVNKINGVDRSSVVISGNNAVVGVKVTSNYPGNDIDKLKRNVVNTVKTTDKGIKNVYVTTDAGLFDRIDRIAKDITSGKSLTGFSDEIGDIIKKISH</sequence>
<comment type="caution">
    <text evidence="2">The sequence shown here is derived from an EMBL/GenBank/DDBJ whole genome shotgun (WGS) entry which is preliminary data.</text>
</comment>
<feature type="compositionally biased region" description="Low complexity" evidence="1">
    <location>
        <begin position="32"/>
        <end position="51"/>
    </location>
</feature>
<feature type="region of interest" description="Disordered" evidence="1">
    <location>
        <begin position="27"/>
        <end position="69"/>
    </location>
</feature>
<keyword evidence="2" id="KW-0449">Lipoprotein</keyword>
<dbReference type="InterPro" id="IPR014247">
    <property type="entry name" value="Spore_lipoprot_YhcN/YlaJ"/>
</dbReference>
<dbReference type="Proteomes" id="UP000322976">
    <property type="component" value="Unassembled WGS sequence"/>
</dbReference>
<organism evidence="2 3">
    <name type="scientific">Calorimonas adulescens</name>
    <dbReference type="NCBI Taxonomy" id="2606906"/>
    <lineage>
        <taxon>Bacteria</taxon>
        <taxon>Bacillati</taxon>
        <taxon>Bacillota</taxon>
        <taxon>Clostridia</taxon>
        <taxon>Thermoanaerobacterales</taxon>
        <taxon>Thermoanaerobacteraceae</taxon>
        <taxon>Calorimonas</taxon>
    </lineage>
</organism>
<dbReference type="RefSeq" id="WP_149545213.1">
    <property type="nucleotide sequence ID" value="NZ_VTPS01000009.1"/>
</dbReference>
<evidence type="ECO:0000313" key="2">
    <source>
        <dbReference type="EMBL" id="TZE81939.1"/>
    </source>
</evidence>
<reference evidence="2 3" key="1">
    <citation type="submission" date="2019-08" db="EMBL/GenBank/DDBJ databases">
        <title>Calorimonas adulescens gen. nov., sp. nov., an anaerobic thermophilic bacterium from Sakhalin hot spring.</title>
        <authorList>
            <person name="Khomyakova M.A."/>
            <person name="Merkel A.Y."/>
            <person name="Novikov A."/>
            <person name="Bonch-Osmolovskaya E.A."/>
            <person name="Slobodkin A.I."/>
        </authorList>
    </citation>
    <scope>NUCLEOTIDE SEQUENCE [LARGE SCALE GENOMIC DNA]</scope>
    <source>
        <strain evidence="2 3">A05MB</strain>
    </source>
</reference>
<dbReference type="Pfam" id="PF09580">
    <property type="entry name" value="Spore_YhcN_YlaJ"/>
    <property type="match status" value="1"/>
</dbReference>
<dbReference type="AlphaFoldDB" id="A0A5D8QCU6"/>
<proteinExistence type="predicted"/>
<keyword evidence="3" id="KW-1185">Reference proteome</keyword>